<keyword evidence="6" id="KW-0479">Metal-binding</keyword>
<dbReference type="Proteomes" id="UP000886289">
    <property type="component" value="Unassembled WGS sequence"/>
</dbReference>
<dbReference type="PANTHER" id="PTHR10192:SF5">
    <property type="entry name" value="GEPHYRIN"/>
    <property type="match status" value="1"/>
</dbReference>
<dbReference type="SUPFAM" id="SSF63882">
    <property type="entry name" value="MoeA N-terminal region -like"/>
    <property type="match status" value="1"/>
</dbReference>
<comment type="pathway">
    <text evidence="2 6">Cofactor biosynthesis; molybdopterin biosynthesis.</text>
</comment>
<keyword evidence="4 6" id="KW-0501">Molybdenum cofactor biosynthesis</keyword>
<comment type="cofactor">
    <cofactor evidence="6">
        <name>Mg(2+)</name>
        <dbReference type="ChEBI" id="CHEBI:18420"/>
    </cofactor>
</comment>
<dbReference type="GO" id="GO:0046872">
    <property type="term" value="F:metal ion binding"/>
    <property type="evidence" value="ECO:0007669"/>
    <property type="project" value="UniProtKB-UniRule"/>
</dbReference>
<protein>
    <recommendedName>
        <fullName evidence="6">Molybdopterin molybdenumtransferase</fullName>
        <ecNumber evidence="6">2.10.1.1</ecNumber>
    </recommendedName>
</protein>
<dbReference type="EMBL" id="DRBS01000221">
    <property type="protein sequence ID" value="HDD44349.1"/>
    <property type="molecule type" value="Genomic_DNA"/>
</dbReference>
<dbReference type="EC" id="2.10.1.1" evidence="6"/>
<dbReference type="Gene3D" id="3.40.980.10">
    <property type="entry name" value="MoaB/Mog-like domain"/>
    <property type="match status" value="1"/>
</dbReference>
<dbReference type="SUPFAM" id="SSF53218">
    <property type="entry name" value="Molybdenum cofactor biosynthesis proteins"/>
    <property type="match status" value="1"/>
</dbReference>
<name>A0A7C0Y5T1_DESA2</name>
<dbReference type="Gene3D" id="2.40.340.10">
    <property type="entry name" value="MoeA, C-terminal, domain IV"/>
    <property type="match status" value="1"/>
</dbReference>
<dbReference type="InterPro" id="IPR005110">
    <property type="entry name" value="MoeA_linker/N"/>
</dbReference>
<feature type="domain" description="MoaB/Mog" evidence="7">
    <location>
        <begin position="186"/>
        <end position="325"/>
    </location>
</feature>
<dbReference type="GO" id="GO:0005829">
    <property type="term" value="C:cytosol"/>
    <property type="evidence" value="ECO:0007669"/>
    <property type="project" value="TreeGrafter"/>
</dbReference>
<evidence type="ECO:0000259" key="7">
    <source>
        <dbReference type="SMART" id="SM00852"/>
    </source>
</evidence>
<comment type="similarity">
    <text evidence="3 6">Belongs to the MoeA family.</text>
</comment>
<keyword evidence="6" id="KW-0460">Magnesium</keyword>
<dbReference type="UniPathway" id="UPA00344"/>
<dbReference type="SMART" id="SM00852">
    <property type="entry name" value="MoCF_biosynth"/>
    <property type="match status" value="1"/>
</dbReference>
<organism evidence="8">
    <name type="scientific">Desulfofervidus auxilii</name>
    <dbReference type="NCBI Taxonomy" id="1621989"/>
    <lineage>
        <taxon>Bacteria</taxon>
        <taxon>Pseudomonadati</taxon>
        <taxon>Thermodesulfobacteriota</taxon>
        <taxon>Candidatus Desulfofervidia</taxon>
        <taxon>Candidatus Desulfofervidales</taxon>
        <taxon>Candidatus Desulfofervidaceae</taxon>
        <taxon>Candidatus Desulfofervidus</taxon>
    </lineage>
</organism>
<dbReference type="InterPro" id="IPR036425">
    <property type="entry name" value="MoaB/Mog-like_dom_sf"/>
</dbReference>
<dbReference type="Pfam" id="PF00994">
    <property type="entry name" value="MoCF_biosynth"/>
    <property type="match status" value="1"/>
</dbReference>
<dbReference type="NCBIfam" id="NF045515">
    <property type="entry name" value="Glp_gephyrin"/>
    <property type="match status" value="1"/>
</dbReference>
<dbReference type="Pfam" id="PF03453">
    <property type="entry name" value="MoeA_N"/>
    <property type="match status" value="1"/>
</dbReference>
<dbReference type="NCBIfam" id="TIGR00177">
    <property type="entry name" value="molyb_syn"/>
    <property type="match status" value="1"/>
</dbReference>
<keyword evidence="6" id="KW-0500">Molybdenum</keyword>
<accession>A0A7C0Y5T1</accession>
<dbReference type="Gene3D" id="3.90.105.10">
    <property type="entry name" value="Molybdopterin biosynthesis moea protein, domain 2"/>
    <property type="match status" value="1"/>
</dbReference>
<evidence type="ECO:0000256" key="2">
    <source>
        <dbReference type="ARBA" id="ARBA00005046"/>
    </source>
</evidence>
<evidence type="ECO:0000313" key="8">
    <source>
        <dbReference type="EMBL" id="HDD44349.1"/>
    </source>
</evidence>
<dbReference type="InterPro" id="IPR001453">
    <property type="entry name" value="MoaB/Mog_dom"/>
</dbReference>
<dbReference type="GO" id="GO:0006777">
    <property type="term" value="P:Mo-molybdopterin cofactor biosynthetic process"/>
    <property type="evidence" value="ECO:0007669"/>
    <property type="project" value="UniProtKB-UniRule"/>
</dbReference>
<dbReference type="AlphaFoldDB" id="A0A7C0Y5T1"/>
<evidence type="ECO:0000256" key="6">
    <source>
        <dbReference type="RuleBase" id="RU365090"/>
    </source>
</evidence>
<gene>
    <name evidence="8" type="ORF">ENG63_05770</name>
</gene>
<dbReference type="InterPro" id="IPR038987">
    <property type="entry name" value="MoeA-like"/>
</dbReference>
<evidence type="ECO:0000256" key="5">
    <source>
        <dbReference type="ARBA" id="ARBA00047317"/>
    </source>
</evidence>
<evidence type="ECO:0000256" key="4">
    <source>
        <dbReference type="ARBA" id="ARBA00023150"/>
    </source>
</evidence>
<evidence type="ECO:0000256" key="1">
    <source>
        <dbReference type="ARBA" id="ARBA00002901"/>
    </source>
</evidence>
<dbReference type="CDD" id="cd00887">
    <property type="entry name" value="MoeA"/>
    <property type="match status" value="1"/>
</dbReference>
<proteinExistence type="inferred from homology"/>
<dbReference type="InterPro" id="IPR036135">
    <property type="entry name" value="MoeA_linker/N_sf"/>
</dbReference>
<dbReference type="Gene3D" id="2.170.190.11">
    <property type="entry name" value="Molybdopterin biosynthesis moea protein, domain 3"/>
    <property type="match status" value="1"/>
</dbReference>
<dbReference type="InterPro" id="IPR036688">
    <property type="entry name" value="MoeA_C_domain_IV_sf"/>
</dbReference>
<dbReference type="InterPro" id="IPR005111">
    <property type="entry name" value="MoeA_C_domain_IV"/>
</dbReference>
<dbReference type="PANTHER" id="PTHR10192">
    <property type="entry name" value="MOLYBDOPTERIN BIOSYNTHESIS PROTEIN"/>
    <property type="match status" value="1"/>
</dbReference>
<reference evidence="8" key="1">
    <citation type="journal article" date="2020" name="mSystems">
        <title>Genome- and Community-Level Interaction Insights into Carbon Utilization and Element Cycling Functions of Hydrothermarchaeota in Hydrothermal Sediment.</title>
        <authorList>
            <person name="Zhou Z."/>
            <person name="Liu Y."/>
            <person name="Xu W."/>
            <person name="Pan J."/>
            <person name="Luo Z.H."/>
            <person name="Li M."/>
        </authorList>
    </citation>
    <scope>NUCLEOTIDE SEQUENCE [LARGE SCALE GENOMIC DNA]</scope>
    <source>
        <strain evidence="8">HyVt-233</strain>
    </source>
</reference>
<dbReference type="Pfam" id="PF03454">
    <property type="entry name" value="MoeA_C"/>
    <property type="match status" value="1"/>
</dbReference>
<dbReference type="SUPFAM" id="SSF63867">
    <property type="entry name" value="MoeA C-terminal domain-like"/>
    <property type="match status" value="1"/>
</dbReference>
<comment type="function">
    <text evidence="1 6">Catalyzes the insertion of molybdate into adenylated molybdopterin with the concomitant release of AMP.</text>
</comment>
<comment type="catalytic activity">
    <reaction evidence="5">
        <text>adenylyl-molybdopterin + molybdate = Mo-molybdopterin + AMP + H(+)</text>
        <dbReference type="Rhea" id="RHEA:35047"/>
        <dbReference type="ChEBI" id="CHEBI:15378"/>
        <dbReference type="ChEBI" id="CHEBI:36264"/>
        <dbReference type="ChEBI" id="CHEBI:62727"/>
        <dbReference type="ChEBI" id="CHEBI:71302"/>
        <dbReference type="ChEBI" id="CHEBI:456215"/>
        <dbReference type="EC" id="2.10.1.1"/>
    </reaction>
</comment>
<keyword evidence="6" id="KW-0808">Transferase</keyword>
<evidence type="ECO:0000256" key="3">
    <source>
        <dbReference type="ARBA" id="ARBA00010763"/>
    </source>
</evidence>
<sequence length="411" mass="45253">MKKDFLITKSPQELFKLYSSFPQMEKETVFLEEALGRVLAEDISASEDLPGFKRATMDGYAVKAKDTFGASESAPIWLKVIGEVKMGEIPEYKLNRGEAVKIYTGGMLPEGADAVLMLEYTQIIDEETIEVLKPVAPLENIILADEDFKKGELILKKGHRLRPQDIGVFAAFGLNYVPVYKKPTVAIISTGDEVVPITKKPKLGEVRDVNTYTLSALVKESGGIPLPMGLVKDDLNLLKKICKKAIESADMVLLSGGSSIGIRDFTLEVISSFPDSEILCHGVAISPGKPTIFARVKQKAIWGLPGQITSAIIVFMVLVKKFLQWISGETEIILKEFKTIKAKMEVNIASAQGREDYIRVRVFKKNGIYFAKPILGKSGLINTLIKADGLIKIDLNAEGLDKGEEVEVILF</sequence>
<dbReference type="GO" id="GO:0061599">
    <property type="term" value="F:molybdopterin molybdotransferase activity"/>
    <property type="evidence" value="ECO:0007669"/>
    <property type="project" value="UniProtKB-UniRule"/>
</dbReference>
<comment type="caution">
    <text evidence="8">The sequence shown here is derived from an EMBL/GenBank/DDBJ whole genome shotgun (WGS) entry which is preliminary data.</text>
</comment>